<dbReference type="InterPro" id="IPR011047">
    <property type="entry name" value="Quinoprotein_ADH-like_sf"/>
</dbReference>
<dbReference type="Pfam" id="PF13360">
    <property type="entry name" value="PQQ_2"/>
    <property type="match status" value="1"/>
</dbReference>
<feature type="domain" description="Pyrrolo-quinoline quinone repeat" evidence="2">
    <location>
        <begin position="63"/>
        <end position="239"/>
    </location>
</feature>
<reference evidence="4" key="1">
    <citation type="journal article" date="2019" name="Int. J. Syst. Evol. Microbiol.">
        <title>The Global Catalogue of Microorganisms (GCM) 10K type strain sequencing project: providing services to taxonomists for standard genome sequencing and annotation.</title>
        <authorList>
            <consortium name="The Broad Institute Genomics Platform"/>
            <consortium name="The Broad Institute Genome Sequencing Center for Infectious Disease"/>
            <person name="Wu L."/>
            <person name="Ma J."/>
        </authorList>
    </citation>
    <scope>NUCLEOTIDE SEQUENCE [LARGE SCALE GENOMIC DNA]</scope>
    <source>
        <strain evidence="4">CGMCC 4.7241</strain>
    </source>
</reference>
<dbReference type="InterPro" id="IPR002372">
    <property type="entry name" value="PQQ_rpt_dom"/>
</dbReference>
<name>A0ABV7YAU2_9ACTN</name>
<dbReference type="SUPFAM" id="SSF69304">
    <property type="entry name" value="Tricorn protease N-terminal domain"/>
    <property type="match status" value="1"/>
</dbReference>
<proteinExistence type="predicted"/>
<feature type="compositionally biased region" description="Low complexity" evidence="1">
    <location>
        <begin position="36"/>
        <end position="45"/>
    </location>
</feature>
<sequence>MLPIVLAIVLVVLAVAGGGTAVALNYDKLFGPKDQPTTAPTSDPSDPSPEPTGSASPSPTADASGKITWQIDQKTRGKPRNTLAFWVTDGLAIHATDYDVMAFDAENGKQAWRFAAPLIDKGTGTQKVCGASSTVQDGKVAVTYGAGLKQGTVTTFTCTGIALVDVKTGKAVWTSDLRAGGPPPQLFSPTAQVEITGTNVTVRTTTQLVGYGVADGKRKWMGQVLVPGRPDRVCVFNDLLPSPDGGYGLAQCGLSDTLSVVEIIPDNGIPGRTDIPKDVAGVVPCCGTIVASSPLVVAVRAEQSKVAGRYLVYDDQNRMRAKIIRGKAASDDLNHLWQSFDNGGHQFRRVAVSDQVLVAPTMTERNGSAKLIGFDLVDGRQVWETTLGKGIAPVIVGIDGQSVIAIGRKASDEDPLPLVRVSLANGKVTPIANGFAGSGLNYAVDESRLIWADGAVYGATWSIASHRPALFRLG</sequence>
<evidence type="ECO:0000259" key="2">
    <source>
        <dbReference type="Pfam" id="PF13360"/>
    </source>
</evidence>
<dbReference type="RefSeq" id="WP_205118718.1">
    <property type="nucleotide sequence ID" value="NZ_JAFBCM010000001.1"/>
</dbReference>
<organism evidence="3 4">
    <name type="scientific">Tenggerimyces flavus</name>
    <dbReference type="NCBI Taxonomy" id="1708749"/>
    <lineage>
        <taxon>Bacteria</taxon>
        <taxon>Bacillati</taxon>
        <taxon>Actinomycetota</taxon>
        <taxon>Actinomycetes</taxon>
        <taxon>Propionibacteriales</taxon>
        <taxon>Nocardioidaceae</taxon>
        <taxon>Tenggerimyces</taxon>
    </lineage>
</organism>
<protein>
    <submittedName>
        <fullName evidence="3">PQQ-binding-like beta-propeller repeat protein</fullName>
    </submittedName>
</protein>
<evidence type="ECO:0000313" key="3">
    <source>
        <dbReference type="EMBL" id="MFC3762425.1"/>
    </source>
</evidence>
<evidence type="ECO:0000256" key="1">
    <source>
        <dbReference type="SAM" id="MobiDB-lite"/>
    </source>
</evidence>
<dbReference type="EMBL" id="JBHRZH010000015">
    <property type="protein sequence ID" value="MFC3762425.1"/>
    <property type="molecule type" value="Genomic_DNA"/>
</dbReference>
<accession>A0ABV7YAU2</accession>
<gene>
    <name evidence="3" type="ORF">ACFOUW_16405</name>
</gene>
<dbReference type="Proteomes" id="UP001595699">
    <property type="component" value="Unassembled WGS sequence"/>
</dbReference>
<comment type="caution">
    <text evidence="3">The sequence shown here is derived from an EMBL/GenBank/DDBJ whole genome shotgun (WGS) entry which is preliminary data.</text>
</comment>
<dbReference type="SUPFAM" id="SSF50998">
    <property type="entry name" value="Quinoprotein alcohol dehydrogenase-like"/>
    <property type="match status" value="1"/>
</dbReference>
<dbReference type="Gene3D" id="2.130.10.10">
    <property type="entry name" value="YVTN repeat-like/Quinoprotein amine dehydrogenase"/>
    <property type="match status" value="1"/>
</dbReference>
<keyword evidence="4" id="KW-1185">Reference proteome</keyword>
<feature type="region of interest" description="Disordered" evidence="1">
    <location>
        <begin position="34"/>
        <end position="66"/>
    </location>
</feature>
<evidence type="ECO:0000313" key="4">
    <source>
        <dbReference type="Proteomes" id="UP001595699"/>
    </source>
</evidence>
<dbReference type="InterPro" id="IPR015943">
    <property type="entry name" value="WD40/YVTN_repeat-like_dom_sf"/>
</dbReference>